<feature type="compositionally biased region" description="Basic and acidic residues" evidence="1">
    <location>
        <begin position="25"/>
        <end position="44"/>
    </location>
</feature>
<dbReference type="Gramene" id="PRQ34451">
    <property type="protein sequence ID" value="PRQ34451"/>
    <property type="gene ID" value="RchiOBHm_Chr5g0069121"/>
</dbReference>
<gene>
    <name evidence="2" type="ORF">RchiOBHm_Chr5g0069121</name>
</gene>
<dbReference type="EMBL" id="PDCK01000043">
    <property type="protein sequence ID" value="PRQ34451.1"/>
    <property type="molecule type" value="Genomic_DNA"/>
</dbReference>
<reference evidence="2 3" key="1">
    <citation type="journal article" date="2018" name="Nat. Genet.">
        <title>The Rosa genome provides new insights in the design of modern roses.</title>
        <authorList>
            <person name="Bendahmane M."/>
        </authorList>
    </citation>
    <scope>NUCLEOTIDE SEQUENCE [LARGE SCALE GENOMIC DNA]</scope>
    <source>
        <strain evidence="3">cv. Old Blush</strain>
    </source>
</reference>
<evidence type="ECO:0000313" key="2">
    <source>
        <dbReference type="EMBL" id="PRQ34451.1"/>
    </source>
</evidence>
<proteinExistence type="predicted"/>
<sequence length="132" mass="15014">MVQRRARCGVMASRVLGELQGNRQRRVDGWKAGPSDRHREERRRPGGYSEVASPDRRSHDSDDEAIASLRSAGFRSDQLDLIWSGRFVSEHWRGNVAILQEEGEENIKDGTSTVREQNINYKKLDICVACIC</sequence>
<comment type="caution">
    <text evidence="2">The sequence shown here is derived from an EMBL/GenBank/DDBJ whole genome shotgun (WGS) entry which is preliminary data.</text>
</comment>
<evidence type="ECO:0000313" key="3">
    <source>
        <dbReference type="Proteomes" id="UP000238479"/>
    </source>
</evidence>
<keyword evidence="3" id="KW-1185">Reference proteome</keyword>
<dbReference type="Proteomes" id="UP000238479">
    <property type="component" value="Chromosome 5"/>
</dbReference>
<organism evidence="2 3">
    <name type="scientific">Rosa chinensis</name>
    <name type="common">China rose</name>
    <dbReference type="NCBI Taxonomy" id="74649"/>
    <lineage>
        <taxon>Eukaryota</taxon>
        <taxon>Viridiplantae</taxon>
        <taxon>Streptophyta</taxon>
        <taxon>Embryophyta</taxon>
        <taxon>Tracheophyta</taxon>
        <taxon>Spermatophyta</taxon>
        <taxon>Magnoliopsida</taxon>
        <taxon>eudicotyledons</taxon>
        <taxon>Gunneridae</taxon>
        <taxon>Pentapetalae</taxon>
        <taxon>rosids</taxon>
        <taxon>fabids</taxon>
        <taxon>Rosales</taxon>
        <taxon>Rosaceae</taxon>
        <taxon>Rosoideae</taxon>
        <taxon>Rosoideae incertae sedis</taxon>
        <taxon>Rosa</taxon>
    </lineage>
</organism>
<feature type="region of interest" description="Disordered" evidence="1">
    <location>
        <begin position="23"/>
        <end position="63"/>
    </location>
</feature>
<accession>A0A2P6QJT3</accession>
<evidence type="ECO:0000256" key="1">
    <source>
        <dbReference type="SAM" id="MobiDB-lite"/>
    </source>
</evidence>
<name>A0A2P6QJT3_ROSCH</name>
<protein>
    <submittedName>
        <fullName evidence="2">Uncharacterized protein</fullName>
    </submittedName>
</protein>
<dbReference type="AlphaFoldDB" id="A0A2P6QJT3"/>